<dbReference type="EC" id="2.5.1.30" evidence="8"/>
<comment type="cofactor">
    <cofactor evidence="1">
        <name>Mg(2+)</name>
        <dbReference type="ChEBI" id="CHEBI:18420"/>
    </cofactor>
</comment>
<dbReference type="CDD" id="cd00685">
    <property type="entry name" value="Trans_IPPS_HT"/>
    <property type="match status" value="1"/>
</dbReference>
<evidence type="ECO:0000256" key="7">
    <source>
        <dbReference type="RuleBase" id="RU004466"/>
    </source>
</evidence>
<evidence type="ECO:0000256" key="4">
    <source>
        <dbReference type="ARBA" id="ARBA00022679"/>
    </source>
</evidence>
<dbReference type="GeneID" id="60750764"/>
<protein>
    <submittedName>
        <fullName evidence="8">Heptaprenyl diphosphate synthase component 2</fullName>
        <ecNumber evidence="8">2.5.1.30</ecNumber>
    </submittedName>
</protein>
<evidence type="ECO:0000256" key="1">
    <source>
        <dbReference type="ARBA" id="ARBA00001946"/>
    </source>
</evidence>
<dbReference type="SUPFAM" id="SSF48576">
    <property type="entry name" value="Terpenoid synthases"/>
    <property type="match status" value="1"/>
</dbReference>
<dbReference type="GO" id="GO:0000010">
    <property type="term" value="F:heptaprenyl diphosphate synthase activity"/>
    <property type="evidence" value="ECO:0007669"/>
    <property type="project" value="UniProtKB-EC"/>
</dbReference>
<evidence type="ECO:0000256" key="5">
    <source>
        <dbReference type="ARBA" id="ARBA00022723"/>
    </source>
</evidence>
<dbReference type="InterPro" id="IPR008949">
    <property type="entry name" value="Isoprenoid_synthase_dom_sf"/>
</dbReference>
<reference evidence="8 9" key="1">
    <citation type="submission" date="2019-02" db="EMBL/GenBank/DDBJ databases">
        <authorList>
            <consortium name="Pathogen Informatics"/>
        </authorList>
    </citation>
    <scope>NUCLEOTIDE SEQUENCE [LARGE SCALE GENOMIC DNA]</scope>
    <source>
        <strain evidence="8 9">3012STDY6756503</strain>
    </source>
</reference>
<organism evidence="8 9">
    <name type="scientific">Gordonia paraffinivorans</name>
    <dbReference type="NCBI Taxonomy" id="175628"/>
    <lineage>
        <taxon>Bacteria</taxon>
        <taxon>Bacillati</taxon>
        <taxon>Actinomycetota</taxon>
        <taxon>Actinomycetes</taxon>
        <taxon>Mycobacteriales</taxon>
        <taxon>Gordoniaceae</taxon>
        <taxon>Gordonia</taxon>
    </lineage>
</organism>
<dbReference type="InterPro" id="IPR033749">
    <property type="entry name" value="Polyprenyl_synt_CS"/>
</dbReference>
<dbReference type="PANTHER" id="PTHR12001:SF85">
    <property type="entry name" value="SHORT CHAIN ISOPRENYL DIPHOSPHATE SYNTHASE"/>
    <property type="match status" value="1"/>
</dbReference>
<comment type="pathway">
    <text evidence="2">Isoprenoid biosynthesis.</text>
</comment>
<keyword evidence="5" id="KW-0479">Metal-binding</keyword>
<proteinExistence type="inferred from homology"/>
<evidence type="ECO:0000313" key="8">
    <source>
        <dbReference type="EMBL" id="VFA89211.1"/>
    </source>
</evidence>
<dbReference type="Proteomes" id="UP000360750">
    <property type="component" value="Unassembled WGS sequence"/>
</dbReference>
<evidence type="ECO:0000313" key="9">
    <source>
        <dbReference type="Proteomes" id="UP000360750"/>
    </source>
</evidence>
<dbReference type="SFLD" id="SFLDS00005">
    <property type="entry name" value="Isoprenoid_Synthase_Type_I"/>
    <property type="match status" value="1"/>
</dbReference>
<keyword evidence="4 7" id="KW-0808">Transferase</keyword>
<keyword evidence="6" id="KW-0460">Magnesium</keyword>
<dbReference type="Gene3D" id="1.10.600.10">
    <property type="entry name" value="Farnesyl Diphosphate Synthase"/>
    <property type="match status" value="1"/>
</dbReference>
<name>A0ABD7V4M9_9ACTN</name>
<evidence type="ECO:0000256" key="6">
    <source>
        <dbReference type="ARBA" id="ARBA00022842"/>
    </source>
</evidence>
<dbReference type="Pfam" id="PF00348">
    <property type="entry name" value="polyprenyl_synt"/>
    <property type="match status" value="1"/>
</dbReference>
<comment type="similarity">
    <text evidence="3 7">Belongs to the FPP/GGPP synthase family.</text>
</comment>
<evidence type="ECO:0000256" key="3">
    <source>
        <dbReference type="ARBA" id="ARBA00006706"/>
    </source>
</evidence>
<sequence length="383" mass="41408">MTQIAAITTSPAPRRPASDAAHLRAITDEITDVPTDLRLVDEMLSAHFRGHAATLLEVGSELAPAAEAVAARLTGGKRLRAAFCLWGARGAARGRPVPGVVELASAIELFHLAALVHDDVMDDSDTRRGLPTVHRLFADAHLEENRQGDPETWGTAVAILVGDMCLSWSDDLAAAAVDDAGRSVRAAVRRTWTQMRDEAYAGQYLDMLSQTEEQADADRTERVLRYKSARYTIGQPLRLGGTLAGADESLLSDYDRIGLTAGEAFQLRDDVLGVFGDEAVTGKPAIDDIREGKRTMLVALAQESATLRERRVLDDCLGNPDLDVTGLARVRAVFESTGALERVDQRIVELAEDAFGIIAGAAVDDETRQALSGLVERCVWRRA</sequence>
<dbReference type="PANTHER" id="PTHR12001">
    <property type="entry name" value="GERANYLGERANYL PYROPHOSPHATE SYNTHASE"/>
    <property type="match status" value="1"/>
</dbReference>
<dbReference type="GO" id="GO:0046872">
    <property type="term" value="F:metal ion binding"/>
    <property type="evidence" value="ECO:0007669"/>
    <property type="project" value="UniProtKB-KW"/>
</dbReference>
<dbReference type="AlphaFoldDB" id="A0ABD7V4M9"/>
<dbReference type="InterPro" id="IPR000092">
    <property type="entry name" value="Polyprenyl_synt"/>
</dbReference>
<evidence type="ECO:0000256" key="2">
    <source>
        <dbReference type="ARBA" id="ARBA00005128"/>
    </source>
</evidence>
<dbReference type="RefSeq" id="WP_006901028.1">
    <property type="nucleotide sequence ID" value="NZ_CAACYD010000007.1"/>
</dbReference>
<dbReference type="EMBL" id="CAACYD010000007">
    <property type="protein sequence ID" value="VFA89211.1"/>
    <property type="molecule type" value="Genomic_DNA"/>
</dbReference>
<dbReference type="PROSITE" id="PS00723">
    <property type="entry name" value="POLYPRENYL_SYNTHASE_1"/>
    <property type="match status" value="1"/>
</dbReference>
<accession>A0ABD7V4M9</accession>
<comment type="caution">
    <text evidence="8">The sequence shown here is derived from an EMBL/GenBank/DDBJ whole genome shotgun (WGS) entry which is preliminary data.</text>
</comment>
<gene>
    <name evidence="8" type="primary">hepT_2</name>
    <name evidence="8" type="ORF">NCTC8139_02773</name>
</gene>